<proteinExistence type="inferred from homology"/>
<evidence type="ECO:0000313" key="6">
    <source>
        <dbReference type="Proteomes" id="UP000267096"/>
    </source>
</evidence>
<dbReference type="EMBL" id="UYRR01031369">
    <property type="protein sequence ID" value="VDK49487.1"/>
    <property type="molecule type" value="Genomic_DNA"/>
</dbReference>
<organism evidence="7">
    <name type="scientific">Anisakis simplex</name>
    <name type="common">Herring worm</name>
    <dbReference type="NCBI Taxonomy" id="6269"/>
    <lineage>
        <taxon>Eukaryota</taxon>
        <taxon>Metazoa</taxon>
        <taxon>Ecdysozoa</taxon>
        <taxon>Nematoda</taxon>
        <taxon>Chromadorea</taxon>
        <taxon>Rhabditida</taxon>
        <taxon>Spirurina</taxon>
        <taxon>Ascaridomorpha</taxon>
        <taxon>Ascaridoidea</taxon>
        <taxon>Anisakidae</taxon>
        <taxon>Anisakis</taxon>
        <taxon>Anisakis simplex complex</taxon>
    </lineage>
</organism>
<dbReference type="AlphaFoldDB" id="A0A0M3JZI9"/>
<dbReference type="InterPro" id="IPR036186">
    <property type="entry name" value="Serpin_sf"/>
</dbReference>
<evidence type="ECO:0000256" key="1">
    <source>
        <dbReference type="ARBA" id="ARBA00009500"/>
    </source>
</evidence>
<dbReference type="Proteomes" id="UP000267096">
    <property type="component" value="Unassembled WGS sequence"/>
</dbReference>
<dbReference type="SMART" id="SM00093">
    <property type="entry name" value="SERPIN"/>
    <property type="match status" value="1"/>
</dbReference>
<evidence type="ECO:0000259" key="4">
    <source>
        <dbReference type="SMART" id="SM00093"/>
    </source>
</evidence>
<dbReference type="Gene3D" id="3.30.497.10">
    <property type="entry name" value="Antithrombin, subunit I, domain 2"/>
    <property type="match status" value="1"/>
</dbReference>
<dbReference type="InterPro" id="IPR042178">
    <property type="entry name" value="Serpin_sf_1"/>
</dbReference>
<sequence>MQEQPLLSLKFLFIFIPVCCLFAFTTCDLPEQISAIDAAQADFALLLLKTGGNEQKSIVISPLSVASTLAVIYGGAGGETRKQLKRLLAKNASDTSLRSYFAPFESNASNEDSEGNFQLKCANKIFIGDDVQLLAHFVQFISINYPKMMEKVDFSRSKEIAKVLSNVQEINEWIEQKTDSKIRNLVNAKMFSPSTLMTVVNAVFFKAKWRNAFSEKFTKISNFHESEHKHRQVEMMVKDGGFPYYENEYVQVIGLPYKSTETSMYIILPKNKFGLLNFEQSVSGEDLLQLISNCTWNAVHLELPKFRIEEEFELSSALQQMGLSDAFSADTADFSEMTNSKLYISKVLHKTFIDVNENGTEATSGTVLTLFGDRLSEPRLKFIANHPFLFAVVTNYHILFIGRSH</sequence>
<dbReference type="InterPro" id="IPR000215">
    <property type="entry name" value="Serpin_fam"/>
</dbReference>
<reference evidence="7" key="1">
    <citation type="submission" date="2017-02" db="UniProtKB">
        <authorList>
            <consortium name="WormBaseParasite"/>
        </authorList>
    </citation>
    <scope>IDENTIFICATION</scope>
</reference>
<evidence type="ECO:0000313" key="5">
    <source>
        <dbReference type="EMBL" id="VDK49487.1"/>
    </source>
</evidence>
<dbReference type="GO" id="GO:0005615">
    <property type="term" value="C:extracellular space"/>
    <property type="evidence" value="ECO:0007669"/>
    <property type="project" value="InterPro"/>
</dbReference>
<dbReference type="Pfam" id="PF00079">
    <property type="entry name" value="Serpin"/>
    <property type="match status" value="1"/>
</dbReference>
<evidence type="ECO:0000256" key="3">
    <source>
        <dbReference type="SAM" id="Phobius"/>
    </source>
</evidence>
<keyword evidence="6" id="KW-1185">Reference proteome</keyword>
<dbReference type="PANTHER" id="PTHR11461">
    <property type="entry name" value="SERINE PROTEASE INHIBITOR, SERPIN"/>
    <property type="match status" value="1"/>
</dbReference>
<keyword evidence="3" id="KW-0812">Transmembrane</keyword>
<dbReference type="PANTHER" id="PTHR11461:SF211">
    <property type="entry name" value="GH10112P-RELATED"/>
    <property type="match status" value="1"/>
</dbReference>
<dbReference type="SUPFAM" id="SSF56574">
    <property type="entry name" value="Serpins"/>
    <property type="match status" value="1"/>
</dbReference>
<name>A0A0M3JZI9_ANISI</name>
<protein>
    <submittedName>
        <fullName evidence="7">SERPIN domain-containing protein</fullName>
    </submittedName>
</protein>
<dbReference type="InterPro" id="IPR023796">
    <property type="entry name" value="Serpin_dom"/>
</dbReference>
<dbReference type="GO" id="GO:0004867">
    <property type="term" value="F:serine-type endopeptidase inhibitor activity"/>
    <property type="evidence" value="ECO:0007669"/>
    <property type="project" value="InterPro"/>
</dbReference>
<feature type="domain" description="Serpin" evidence="4">
    <location>
        <begin position="43"/>
        <end position="403"/>
    </location>
</feature>
<dbReference type="Gene3D" id="2.30.39.10">
    <property type="entry name" value="Alpha-1-antitrypsin, domain 1"/>
    <property type="match status" value="1"/>
</dbReference>
<gene>
    <name evidence="5" type="ORF">ASIM_LOCUS13351</name>
</gene>
<evidence type="ECO:0000313" key="7">
    <source>
        <dbReference type="WBParaSite" id="ASIM_0001392301-mRNA-1"/>
    </source>
</evidence>
<evidence type="ECO:0000256" key="2">
    <source>
        <dbReference type="RuleBase" id="RU000411"/>
    </source>
</evidence>
<dbReference type="InterPro" id="IPR042185">
    <property type="entry name" value="Serpin_sf_2"/>
</dbReference>
<comment type="similarity">
    <text evidence="1 2">Belongs to the serpin family.</text>
</comment>
<keyword evidence="3" id="KW-1133">Transmembrane helix</keyword>
<reference evidence="5 6" key="2">
    <citation type="submission" date="2018-11" db="EMBL/GenBank/DDBJ databases">
        <authorList>
            <consortium name="Pathogen Informatics"/>
        </authorList>
    </citation>
    <scope>NUCLEOTIDE SEQUENCE [LARGE SCALE GENOMIC DNA]</scope>
</reference>
<dbReference type="WBParaSite" id="ASIM_0001392301-mRNA-1">
    <property type="protein sequence ID" value="ASIM_0001392301-mRNA-1"/>
    <property type="gene ID" value="ASIM_0001392301"/>
</dbReference>
<feature type="transmembrane region" description="Helical" evidence="3">
    <location>
        <begin position="7"/>
        <end position="24"/>
    </location>
</feature>
<dbReference type="PROSITE" id="PS00284">
    <property type="entry name" value="SERPIN"/>
    <property type="match status" value="1"/>
</dbReference>
<dbReference type="OrthoDB" id="9518664at2759"/>
<keyword evidence="3" id="KW-0472">Membrane</keyword>
<dbReference type="InterPro" id="IPR023795">
    <property type="entry name" value="Serpin_CS"/>
</dbReference>
<accession>A0A0M3JZI9</accession>